<sequence length="486" mass="51135">MSAPDREALRSQVTPVRRGWGARGVVTRGRGSTKGPSIPSTRLSSSGGRYDRANTEVRASRMRAPKNLALTILRLRGPVQLLLGLLSALILGVRTHGRTFHALLRTPGRQAMGPAQLVLPHSATLHTHLGHALTGSLAGPLTPGLGAPLAAGPGAVEVPGVVHHHHHHVVVLQGGGYPGDTPPSKEAMAALLQLPRTILGHQHHHPDTAMARSHTVNPPRVYQSVSTIGAGVTHQYHFHSAQDLAAAAAAASEPALPPPPPAPLPPALPPAPVLPAPTAAPAPTPFPQHDPDAEWYARQQASRVLALLGKLRDLGIHVDEVDDDPSATGMVAPPLAQQRPAKLAAPTTTPAPAPPPAAHTPHPDKQVEQVPLLIPHVVEDTGAHVGVQVDVDEDDEVMKKELVKYLIKVQKKHKELTNLDHAGDDGDLDGFSGWKSRSDEGGEDNDVVAGGDLDIDTDDPARSVLDEVVTLAAELGVNRPEVSADY</sequence>
<feature type="region of interest" description="Disordered" evidence="1">
    <location>
        <begin position="20"/>
        <end position="52"/>
    </location>
</feature>
<keyword evidence="2" id="KW-1185">Reference proteome</keyword>
<gene>
    <name evidence="3" type="primary">LOC113208043</name>
</gene>
<name>A0A6J1SHG9_FRAOC</name>
<organism evidence="2 3">
    <name type="scientific">Frankliniella occidentalis</name>
    <name type="common">Western flower thrips</name>
    <name type="synonym">Euthrips occidentalis</name>
    <dbReference type="NCBI Taxonomy" id="133901"/>
    <lineage>
        <taxon>Eukaryota</taxon>
        <taxon>Metazoa</taxon>
        <taxon>Ecdysozoa</taxon>
        <taxon>Arthropoda</taxon>
        <taxon>Hexapoda</taxon>
        <taxon>Insecta</taxon>
        <taxon>Pterygota</taxon>
        <taxon>Neoptera</taxon>
        <taxon>Paraneoptera</taxon>
        <taxon>Thysanoptera</taxon>
        <taxon>Terebrantia</taxon>
        <taxon>Thripoidea</taxon>
        <taxon>Thripidae</taxon>
        <taxon>Frankliniella</taxon>
    </lineage>
</organism>
<evidence type="ECO:0000313" key="3">
    <source>
        <dbReference type="RefSeq" id="XP_026280659.2"/>
    </source>
</evidence>
<dbReference type="KEGG" id="foc:113208043"/>
<dbReference type="Proteomes" id="UP000504606">
    <property type="component" value="Unplaced"/>
</dbReference>
<feature type="region of interest" description="Disordered" evidence="1">
    <location>
        <begin position="249"/>
        <end position="287"/>
    </location>
</feature>
<evidence type="ECO:0000313" key="2">
    <source>
        <dbReference type="Proteomes" id="UP000504606"/>
    </source>
</evidence>
<feature type="compositionally biased region" description="Pro residues" evidence="1">
    <location>
        <begin position="255"/>
        <end position="287"/>
    </location>
</feature>
<dbReference type="RefSeq" id="XP_026280659.2">
    <property type="nucleotide sequence ID" value="XM_026424874.2"/>
</dbReference>
<reference evidence="3" key="1">
    <citation type="submission" date="2025-08" db="UniProtKB">
        <authorList>
            <consortium name="RefSeq"/>
        </authorList>
    </citation>
    <scope>IDENTIFICATION</scope>
    <source>
        <tissue evidence="3">Whole organism</tissue>
    </source>
</reference>
<proteinExistence type="predicted"/>
<feature type="region of interest" description="Disordered" evidence="1">
    <location>
        <begin position="422"/>
        <end position="459"/>
    </location>
</feature>
<feature type="compositionally biased region" description="Pro residues" evidence="1">
    <location>
        <begin position="349"/>
        <end position="358"/>
    </location>
</feature>
<feature type="compositionally biased region" description="Polar residues" evidence="1">
    <location>
        <begin position="34"/>
        <end position="47"/>
    </location>
</feature>
<feature type="region of interest" description="Disordered" evidence="1">
    <location>
        <begin position="338"/>
        <end position="364"/>
    </location>
</feature>
<evidence type="ECO:0000256" key="1">
    <source>
        <dbReference type="SAM" id="MobiDB-lite"/>
    </source>
</evidence>
<dbReference type="GeneID" id="113208043"/>
<accession>A0A6J1SHG9</accession>
<protein>
    <submittedName>
        <fullName evidence="3">Uncharacterized protein LOC113208043</fullName>
    </submittedName>
</protein>
<dbReference type="AlphaFoldDB" id="A0A6J1SHG9"/>